<dbReference type="Proteomes" id="UP000638849">
    <property type="component" value="Unassembled WGS sequence"/>
</dbReference>
<evidence type="ECO:0000313" key="1">
    <source>
        <dbReference type="EMBL" id="MBI0320603.1"/>
    </source>
</evidence>
<reference evidence="1 2" key="1">
    <citation type="submission" date="2020-12" db="EMBL/GenBank/DDBJ databases">
        <authorList>
            <person name="Kusuma A.B."/>
            <person name="Nouioui I."/>
            <person name="Goodfellow M."/>
        </authorList>
    </citation>
    <scope>NUCLEOTIDE SEQUENCE [LARGE SCALE GENOMIC DNA]</scope>
    <source>
        <strain evidence="1 2">DSM 41764</strain>
    </source>
</reference>
<feature type="non-terminal residue" evidence="1">
    <location>
        <position position="1"/>
    </location>
</feature>
<protein>
    <submittedName>
        <fullName evidence="1">DUF1732 domain-containing protein</fullName>
    </submittedName>
</protein>
<gene>
    <name evidence="1" type="ORF">JBF12_48200</name>
</gene>
<name>A0ABS0RU95_9ACTN</name>
<accession>A0ABS0RU95</accession>
<comment type="caution">
    <text evidence="1">The sequence shown here is derived from an EMBL/GenBank/DDBJ whole genome shotgun (WGS) entry which is preliminary data.</text>
</comment>
<proteinExistence type="predicted"/>
<dbReference type="EMBL" id="JAEEAQ010001689">
    <property type="protein sequence ID" value="MBI0320603.1"/>
    <property type="molecule type" value="Genomic_DNA"/>
</dbReference>
<organism evidence="1 2">
    <name type="scientific">Streptomyces javensis</name>
    <dbReference type="NCBI Taxonomy" id="114698"/>
    <lineage>
        <taxon>Bacteria</taxon>
        <taxon>Bacillati</taxon>
        <taxon>Actinomycetota</taxon>
        <taxon>Actinomycetes</taxon>
        <taxon>Kitasatosporales</taxon>
        <taxon>Streptomycetaceae</taxon>
        <taxon>Streptomyces</taxon>
        <taxon>Streptomyces violaceusniger group</taxon>
    </lineage>
</organism>
<evidence type="ECO:0000313" key="2">
    <source>
        <dbReference type="Proteomes" id="UP000638849"/>
    </source>
</evidence>
<sequence>ELKVLIDQIREQVQNIE</sequence>
<keyword evidence="2" id="KW-1185">Reference proteome</keyword>